<comment type="caution">
    <text evidence="2">The sequence shown here is derived from an EMBL/GenBank/DDBJ whole genome shotgun (WGS) entry which is preliminary data.</text>
</comment>
<proteinExistence type="predicted"/>
<evidence type="ECO:0000313" key="2">
    <source>
        <dbReference type="EMBL" id="CAF9932589.1"/>
    </source>
</evidence>
<gene>
    <name evidence="2" type="ORF">IMSHALPRED_008935</name>
</gene>
<sequence>MIFSGFNTMRVMNVLDTASPISRWLKFRAPASRILLSFFILHARKQKVGLGSQGHSSSNVSGQIQSQELKRRYTNPSHPYPSTTGMAPSKKASVQKGAAAHTPSAIPRNAAHSRQRSASPSTQPTLLRIRDEPPARSTRSWVGAPPVYDIMPTATQRIPIDCPMRGCQASTVHQHLPQLQYFNPRPGRAVHYHGYENSNSRRSSRPSLIVSLRIGNRAQETAELAPAVAENEPVSQEENDAEHGPANSNKEVDAQELLLEEEQDQTLGYNAAYSEEIDNIQRAAPLGRLADDFSASFEQQHGMIVQGDAAELDPSADDFLIPRFPPGVSDSDADPALTQDGDDHLQRFPTQERGPVHDEGNSYRFQAPMTPPPSSPMAAEESHFSQGSIESSEQSEHVPAAVQMQFGDWLPGQGPQATLNDALHHHGLTYEELTRNFLDPPLAPAPDMAEITGILQNPELLEDPSHRPVLDEGEDPDLPSLMMRPRVADYMRHFEREIEEEISRERYWL</sequence>
<dbReference type="EMBL" id="CAJPDT010000066">
    <property type="protein sequence ID" value="CAF9932589.1"/>
    <property type="molecule type" value="Genomic_DNA"/>
</dbReference>
<feature type="compositionally biased region" description="Polar residues" evidence="1">
    <location>
        <begin position="116"/>
        <end position="125"/>
    </location>
</feature>
<name>A0A8H3IYH0_9LECA</name>
<feature type="region of interest" description="Disordered" evidence="1">
    <location>
        <begin position="367"/>
        <end position="394"/>
    </location>
</feature>
<reference evidence="2" key="1">
    <citation type="submission" date="2021-03" db="EMBL/GenBank/DDBJ databases">
        <authorList>
            <person name="Tagirdzhanova G."/>
        </authorList>
    </citation>
    <scope>NUCLEOTIDE SEQUENCE</scope>
</reference>
<keyword evidence="3" id="KW-1185">Reference proteome</keyword>
<feature type="compositionally biased region" description="Polar residues" evidence="1">
    <location>
        <begin position="74"/>
        <end position="86"/>
    </location>
</feature>
<feature type="region of interest" description="Disordered" evidence="1">
    <location>
        <begin position="73"/>
        <end position="125"/>
    </location>
</feature>
<accession>A0A8H3IYH0</accession>
<dbReference type="AlphaFoldDB" id="A0A8H3IYH0"/>
<dbReference type="OrthoDB" id="5408935at2759"/>
<feature type="region of interest" description="Disordered" evidence="1">
    <location>
        <begin position="223"/>
        <end position="248"/>
    </location>
</feature>
<evidence type="ECO:0000313" key="3">
    <source>
        <dbReference type="Proteomes" id="UP000664534"/>
    </source>
</evidence>
<dbReference type="Proteomes" id="UP000664534">
    <property type="component" value="Unassembled WGS sequence"/>
</dbReference>
<evidence type="ECO:0000256" key="1">
    <source>
        <dbReference type="SAM" id="MobiDB-lite"/>
    </source>
</evidence>
<organism evidence="2 3">
    <name type="scientific">Imshaugia aleurites</name>
    <dbReference type="NCBI Taxonomy" id="172621"/>
    <lineage>
        <taxon>Eukaryota</taxon>
        <taxon>Fungi</taxon>
        <taxon>Dikarya</taxon>
        <taxon>Ascomycota</taxon>
        <taxon>Pezizomycotina</taxon>
        <taxon>Lecanoromycetes</taxon>
        <taxon>OSLEUM clade</taxon>
        <taxon>Lecanoromycetidae</taxon>
        <taxon>Lecanorales</taxon>
        <taxon>Lecanorineae</taxon>
        <taxon>Parmeliaceae</taxon>
        <taxon>Imshaugia</taxon>
    </lineage>
</organism>
<protein>
    <submittedName>
        <fullName evidence="2">Uncharacterized protein</fullName>
    </submittedName>
</protein>